<evidence type="ECO:0000256" key="3">
    <source>
        <dbReference type="HAMAP-Rule" id="MF_01385"/>
    </source>
</evidence>
<dbReference type="PANTHER" id="PTHR33620:SF1">
    <property type="entry name" value="UREASE ACCESSORY PROTEIN F"/>
    <property type="match status" value="1"/>
</dbReference>
<keyword evidence="1 3" id="KW-0996">Nickel insertion</keyword>
<accession>A0A5C8PCL4</accession>
<evidence type="ECO:0000313" key="4">
    <source>
        <dbReference type="EMBL" id="TXL71033.1"/>
    </source>
</evidence>
<organism evidence="4 5">
    <name type="scientific">Vineibacter terrae</name>
    <dbReference type="NCBI Taxonomy" id="2586908"/>
    <lineage>
        <taxon>Bacteria</taxon>
        <taxon>Pseudomonadati</taxon>
        <taxon>Pseudomonadota</taxon>
        <taxon>Alphaproteobacteria</taxon>
        <taxon>Hyphomicrobiales</taxon>
        <taxon>Vineibacter</taxon>
    </lineage>
</organism>
<dbReference type="AlphaFoldDB" id="A0A5C8PCL4"/>
<keyword evidence="2 3" id="KW-0143">Chaperone</keyword>
<dbReference type="Proteomes" id="UP000321638">
    <property type="component" value="Unassembled WGS sequence"/>
</dbReference>
<dbReference type="HAMAP" id="MF_01385">
    <property type="entry name" value="UreF"/>
    <property type="match status" value="1"/>
</dbReference>
<dbReference type="OrthoDB" id="9798772at2"/>
<protein>
    <recommendedName>
        <fullName evidence="3">Urease accessory protein UreF</fullName>
    </recommendedName>
</protein>
<gene>
    <name evidence="3" type="primary">ureF</name>
    <name evidence="4" type="ORF">FHP25_31670</name>
</gene>
<reference evidence="4 5" key="1">
    <citation type="submission" date="2019-06" db="EMBL/GenBank/DDBJ databases">
        <title>New taxonomy in bacterial strain CC-CFT640, isolated from vineyard.</title>
        <authorList>
            <person name="Lin S.-Y."/>
            <person name="Tsai C.-F."/>
            <person name="Young C.-C."/>
        </authorList>
    </citation>
    <scope>NUCLEOTIDE SEQUENCE [LARGE SCALE GENOMIC DNA]</scope>
    <source>
        <strain evidence="4 5">CC-CFT640</strain>
    </source>
</reference>
<dbReference type="EMBL" id="VDUZ01000049">
    <property type="protein sequence ID" value="TXL71033.1"/>
    <property type="molecule type" value="Genomic_DNA"/>
</dbReference>
<dbReference type="InterPro" id="IPR038277">
    <property type="entry name" value="UreF_sf"/>
</dbReference>
<keyword evidence="3" id="KW-0963">Cytoplasm</keyword>
<comment type="subunit">
    <text evidence="3">UreD, UreF and UreG form a complex that acts as a GTP-hydrolysis-dependent molecular chaperone, activating the urease apoprotein by helping to assemble the nickel containing metallocenter of UreC. The UreE protein probably delivers the nickel.</text>
</comment>
<dbReference type="Gene3D" id="1.10.4190.10">
    <property type="entry name" value="Urease accessory protein UreF"/>
    <property type="match status" value="1"/>
</dbReference>
<dbReference type="GO" id="GO:0005737">
    <property type="term" value="C:cytoplasm"/>
    <property type="evidence" value="ECO:0007669"/>
    <property type="project" value="UniProtKB-SubCell"/>
</dbReference>
<sequence>MARSRPIWRGSRISSSAARSGSLSSAPEALLTALQFGDGQFPGGGFAFSWGLESLVADGRLARAGFPAFVGGQLQHRWAGFDRILAAHAHAAASDLPRLHALDDLADALMTVDSARVGSRRAGRALLGTHVRLGTPGAAAFRGGVAAGQAHGHLPIVQGVVLAGVGLDRAAALAVSAYTMAQALCTAAIRLGLIGHLDAQRTLADLRPGMARLAAQDSPGLDAISTFVPVSDIAMLRHADQAQRLFSN</sequence>
<comment type="function">
    <text evidence="3">Required for maturation of urease via the functional incorporation of the urease nickel metallocenter.</text>
</comment>
<dbReference type="Pfam" id="PF01730">
    <property type="entry name" value="UreF"/>
    <property type="match status" value="1"/>
</dbReference>
<name>A0A5C8PCL4_9HYPH</name>
<proteinExistence type="inferred from homology"/>
<comment type="subcellular location">
    <subcellularLocation>
        <location evidence="3">Cytoplasm</location>
    </subcellularLocation>
</comment>
<dbReference type="PANTHER" id="PTHR33620">
    <property type="entry name" value="UREASE ACCESSORY PROTEIN F"/>
    <property type="match status" value="1"/>
</dbReference>
<dbReference type="GO" id="GO:0016151">
    <property type="term" value="F:nickel cation binding"/>
    <property type="evidence" value="ECO:0007669"/>
    <property type="project" value="UniProtKB-UniRule"/>
</dbReference>
<evidence type="ECO:0000313" key="5">
    <source>
        <dbReference type="Proteomes" id="UP000321638"/>
    </source>
</evidence>
<dbReference type="InterPro" id="IPR002639">
    <property type="entry name" value="UreF"/>
</dbReference>
<dbReference type="PIRSF" id="PIRSF009467">
    <property type="entry name" value="Ureas_acces_UreF"/>
    <property type="match status" value="1"/>
</dbReference>
<evidence type="ECO:0000256" key="1">
    <source>
        <dbReference type="ARBA" id="ARBA00022988"/>
    </source>
</evidence>
<comment type="caution">
    <text evidence="4">The sequence shown here is derived from an EMBL/GenBank/DDBJ whole genome shotgun (WGS) entry which is preliminary data.</text>
</comment>
<evidence type="ECO:0000256" key="2">
    <source>
        <dbReference type="ARBA" id="ARBA00023186"/>
    </source>
</evidence>
<comment type="similarity">
    <text evidence="3">Belongs to the UreF family.</text>
</comment>
<keyword evidence="5" id="KW-1185">Reference proteome</keyword>